<proteinExistence type="predicted"/>
<evidence type="ECO:0000256" key="4">
    <source>
        <dbReference type="SAM" id="SignalP"/>
    </source>
</evidence>
<reference evidence="7" key="1">
    <citation type="journal article" date="2019" name="Int. J. Syst. Evol. Microbiol.">
        <title>The Global Catalogue of Microorganisms (GCM) 10K type strain sequencing project: providing services to taxonomists for standard genome sequencing and annotation.</title>
        <authorList>
            <consortium name="The Broad Institute Genomics Platform"/>
            <consortium name="The Broad Institute Genome Sequencing Center for Infectious Disease"/>
            <person name="Wu L."/>
            <person name="Ma J."/>
        </authorList>
    </citation>
    <scope>NUCLEOTIDE SEQUENCE [LARGE SCALE GENOMIC DNA]</scope>
    <source>
        <strain evidence="7">JCM 16013</strain>
    </source>
</reference>
<protein>
    <submittedName>
        <fullName evidence="6">Chaplin ChpH</fullName>
    </submittedName>
</protein>
<evidence type="ECO:0000313" key="7">
    <source>
        <dbReference type="Proteomes" id="UP001499854"/>
    </source>
</evidence>
<name>A0ABP5DAI5_9ACTN</name>
<accession>A0ABP5DAI5</accession>
<keyword evidence="1" id="KW-0134">Cell wall</keyword>
<keyword evidence="3" id="KW-0034">Amyloid</keyword>
<gene>
    <name evidence="6" type="primary">chpH</name>
    <name evidence="6" type="ORF">GCM10009838_40650</name>
</gene>
<feature type="signal peptide" evidence="4">
    <location>
        <begin position="1"/>
        <end position="27"/>
    </location>
</feature>
<dbReference type="Pfam" id="PF03777">
    <property type="entry name" value="ChpA-C"/>
    <property type="match status" value="1"/>
</dbReference>
<comment type="caution">
    <text evidence="6">The sequence shown here is derived from an EMBL/GenBank/DDBJ whole genome shotgun (WGS) entry which is preliminary data.</text>
</comment>
<evidence type="ECO:0000313" key="6">
    <source>
        <dbReference type="EMBL" id="GAA1976242.1"/>
    </source>
</evidence>
<evidence type="ECO:0000259" key="5">
    <source>
        <dbReference type="PROSITE" id="PS51884"/>
    </source>
</evidence>
<keyword evidence="2" id="KW-0130">Cell adhesion</keyword>
<keyword evidence="4" id="KW-0732">Signal</keyword>
<feature type="chain" id="PRO_5046297654" evidence="4">
    <location>
        <begin position="28"/>
        <end position="80"/>
    </location>
</feature>
<dbReference type="EMBL" id="BAAAQM010000022">
    <property type="protein sequence ID" value="GAA1976242.1"/>
    <property type="molecule type" value="Genomic_DNA"/>
</dbReference>
<feature type="domain" description="Chaplin" evidence="5">
    <location>
        <begin position="38"/>
        <end position="78"/>
    </location>
</feature>
<organism evidence="6 7">
    <name type="scientific">Catenulispora subtropica</name>
    <dbReference type="NCBI Taxonomy" id="450798"/>
    <lineage>
        <taxon>Bacteria</taxon>
        <taxon>Bacillati</taxon>
        <taxon>Actinomycetota</taxon>
        <taxon>Actinomycetes</taxon>
        <taxon>Catenulisporales</taxon>
        <taxon>Catenulisporaceae</taxon>
        <taxon>Catenulispora</taxon>
    </lineage>
</organism>
<dbReference type="PROSITE" id="PS51884">
    <property type="entry name" value="CHAPLIN"/>
    <property type="match status" value="1"/>
</dbReference>
<evidence type="ECO:0000256" key="1">
    <source>
        <dbReference type="ARBA" id="ARBA00022512"/>
    </source>
</evidence>
<evidence type="ECO:0000256" key="2">
    <source>
        <dbReference type="ARBA" id="ARBA00022889"/>
    </source>
</evidence>
<sequence length="80" mass="7967">MLNTKKIAALVATTGGLVMAGAGMASADSTAHGSAQDSPGVVSGNNVQIPVHIPLNVCGDTVNIIGILDQALGNHCENED</sequence>
<dbReference type="Proteomes" id="UP001499854">
    <property type="component" value="Unassembled WGS sequence"/>
</dbReference>
<evidence type="ECO:0000256" key="3">
    <source>
        <dbReference type="ARBA" id="ARBA00023087"/>
    </source>
</evidence>
<dbReference type="InterPro" id="IPR005528">
    <property type="entry name" value="ChpA-H"/>
</dbReference>
<keyword evidence="7" id="KW-1185">Reference proteome</keyword>
<keyword evidence="1" id="KW-0964">Secreted</keyword>